<sequence length="225" mass="25896">TSSLATFLYPVYFAYWYGMETGNLVPFKMVAPPGVPEDKMDATFKCEYMYIFDLTCDKLLPSLLEQFEDHVKAHPDFNIGNRGRRAWQDPRGTYGKSKLNVASRMFARRNPYNARNSPNFTAPYTVHPWILNVLNLQTKKVLIPNPERPQYMEFLDGKIRRVDQSGAQAFRKGNVIMMSFRMGMAVRGDNWFSEIIPLEFIRVASMPTNSSSDSFSYPTDLAFKP</sequence>
<protein>
    <submittedName>
        <fullName evidence="1">Uncharacterized protein</fullName>
    </submittedName>
</protein>
<feature type="non-terminal residue" evidence="1">
    <location>
        <position position="1"/>
    </location>
</feature>
<dbReference type="Proteomes" id="UP000807306">
    <property type="component" value="Unassembled WGS sequence"/>
</dbReference>
<accession>A0A9P6E9K7</accession>
<name>A0A9P6E9K7_9AGAR</name>
<dbReference type="AlphaFoldDB" id="A0A9P6E9K7"/>
<gene>
    <name evidence="1" type="ORF">CPB83DRAFT_748466</name>
</gene>
<dbReference type="OrthoDB" id="3034725at2759"/>
<keyword evidence="2" id="KW-1185">Reference proteome</keyword>
<feature type="non-terminal residue" evidence="1">
    <location>
        <position position="225"/>
    </location>
</feature>
<organism evidence="1 2">
    <name type="scientific">Crepidotus variabilis</name>
    <dbReference type="NCBI Taxonomy" id="179855"/>
    <lineage>
        <taxon>Eukaryota</taxon>
        <taxon>Fungi</taxon>
        <taxon>Dikarya</taxon>
        <taxon>Basidiomycota</taxon>
        <taxon>Agaricomycotina</taxon>
        <taxon>Agaricomycetes</taxon>
        <taxon>Agaricomycetidae</taxon>
        <taxon>Agaricales</taxon>
        <taxon>Agaricineae</taxon>
        <taxon>Crepidotaceae</taxon>
        <taxon>Crepidotus</taxon>
    </lineage>
</organism>
<dbReference type="EMBL" id="MU157891">
    <property type="protein sequence ID" value="KAF9524893.1"/>
    <property type="molecule type" value="Genomic_DNA"/>
</dbReference>
<proteinExistence type="predicted"/>
<reference evidence="1" key="1">
    <citation type="submission" date="2020-11" db="EMBL/GenBank/DDBJ databases">
        <authorList>
            <consortium name="DOE Joint Genome Institute"/>
            <person name="Ahrendt S."/>
            <person name="Riley R."/>
            <person name="Andreopoulos W."/>
            <person name="Labutti K."/>
            <person name="Pangilinan J."/>
            <person name="Ruiz-Duenas F.J."/>
            <person name="Barrasa J.M."/>
            <person name="Sanchez-Garcia M."/>
            <person name="Camarero S."/>
            <person name="Miyauchi S."/>
            <person name="Serrano A."/>
            <person name="Linde D."/>
            <person name="Babiker R."/>
            <person name="Drula E."/>
            <person name="Ayuso-Fernandez I."/>
            <person name="Pacheco R."/>
            <person name="Padilla G."/>
            <person name="Ferreira P."/>
            <person name="Barriuso J."/>
            <person name="Kellner H."/>
            <person name="Castanera R."/>
            <person name="Alfaro M."/>
            <person name="Ramirez L."/>
            <person name="Pisabarro A.G."/>
            <person name="Kuo A."/>
            <person name="Tritt A."/>
            <person name="Lipzen A."/>
            <person name="He G."/>
            <person name="Yan M."/>
            <person name="Ng V."/>
            <person name="Cullen D."/>
            <person name="Martin F."/>
            <person name="Rosso M.-N."/>
            <person name="Henrissat B."/>
            <person name="Hibbett D."/>
            <person name="Martinez A.T."/>
            <person name="Grigoriev I.V."/>
        </authorList>
    </citation>
    <scope>NUCLEOTIDE SEQUENCE</scope>
    <source>
        <strain evidence="1">CBS 506.95</strain>
    </source>
</reference>
<evidence type="ECO:0000313" key="1">
    <source>
        <dbReference type="EMBL" id="KAF9524893.1"/>
    </source>
</evidence>
<comment type="caution">
    <text evidence="1">The sequence shown here is derived from an EMBL/GenBank/DDBJ whole genome shotgun (WGS) entry which is preliminary data.</text>
</comment>
<evidence type="ECO:0000313" key="2">
    <source>
        <dbReference type="Proteomes" id="UP000807306"/>
    </source>
</evidence>